<keyword evidence="2" id="KW-0732">Signal</keyword>
<organism evidence="3 4">
    <name type="scientific">Edaphosphingomonas haloaromaticamans</name>
    <dbReference type="NCBI Taxonomy" id="653954"/>
    <lineage>
        <taxon>Bacteria</taxon>
        <taxon>Pseudomonadati</taxon>
        <taxon>Pseudomonadota</taxon>
        <taxon>Alphaproteobacteria</taxon>
        <taxon>Sphingomonadales</taxon>
        <taxon>Rhizorhabdaceae</taxon>
        <taxon>Edaphosphingomonas</taxon>
    </lineage>
</organism>
<comment type="caution">
    <text evidence="3">The sequence shown here is derived from an EMBL/GenBank/DDBJ whole genome shotgun (WGS) entry which is preliminary data.</text>
</comment>
<dbReference type="EMBL" id="MIPT01000001">
    <property type="protein sequence ID" value="OHT20538.1"/>
    <property type="molecule type" value="Genomic_DNA"/>
</dbReference>
<dbReference type="RefSeq" id="WP_015457158.1">
    <property type="nucleotide sequence ID" value="NZ_MIPT01000001.1"/>
</dbReference>
<evidence type="ECO:0000256" key="1">
    <source>
        <dbReference type="SAM" id="MobiDB-lite"/>
    </source>
</evidence>
<feature type="compositionally biased region" description="Low complexity" evidence="1">
    <location>
        <begin position="71"/>
        <end position="87"/>
    </location>
</feature>
<evidence type="ECO:0000313" key="4">
    <source>
        <dbReference type="Proteomes" id="UP000179467"/>
    </source>
</evidence>
<feature type="region of interest" description="Disordered" evidence="1">
    <location>
        <begin position="63"/>
        <end position="87"/>
    </location>
</feature>
<accession>A0A1S1HEL3</accession>
<dbReference type="Proteomes" id="UP000179467">
    <property type="component" value="Unassembled WGS sequence"/>
</dbReference>
<gene>
    <name evidence="3" type="ORF">BHE75_02536</name>
</gene>
<evidence type="ECO:0000256" key="2">
    <source>
        <dbReference type="SAM" id="SignalP"/>
    </source>
</evidence>
<name>A0A1S1HEL3_9SPHN</name>
<feature type="chain" id="PRO_5010203769" description="Lipoprotein" evidence="2">
    <location>
        <begin position="23"/>
        <end position="87"/>
    </location>
</feature>
<evidence type="ECO:0008006" key="5">
    <source>
        <dbReference type="Google" id="ProtNLM"/>
    </source>
</evidence>
<reference evidence="3 4" key="1">
    <citation type="submission" date="2016-09" db="EMBL/GenBank/DDBJ databases">
        <title>Metabolic pathway, cell adaptation mechanisms and a novel monoxygenase revealed through proteogenomic-transcription analysis of a Sphingomonas haloaromaticamans strain degrading the fungicide ortho-phenylphenol.</title>
        <authorList>
            <person name="Perruchon C."/>
            <person name="Papadopoulou E.S."/>
            <person name="Rousidou C."/>
            <person name="Vasileiadis S."/>
            <person name="Tanou G."/>
            <person name="Amoutzias G."/>
            <person name="Molassiotis A."/>
            <person name="Karpouzas D.G."/>
        </authorList>
    </citation>
    <scope>NUCLEOTIDE SEQUENCE [LARGE SCALE GENOMIC DNA]</scope>
    <source>
        <strain evidence="3 4">P3</strain>
    </source>
</reference>
<keyword evidence="4" id="KW-1185">Reference proteome</keyword>
<proteinExistence type="predicted"/>
<dbReference type="PROSITE" id="PS51257">
    <property type="entry name" value="PROKAR_LIPOPROTEIN"/>
    <property type="match status" value="1"/>
</dbReference>
<evidence type="ECO:0000313" key="3">
    <source>
        <dbReference type="EMBL" id="OHT20538.1"/>
    </source>
</evidence>
<sequence>MRDILSKLTIGAAVAGALLVSACGGSKETTSTVVDTNTAESSMEGSVNDVTAVDAAGASDNMVMDDSAVPADNAAETNGAEAATNAQ</sequence>
<protein>
    <recommendedName>
        <fullName evidence="5">Lipoprotein</fullName>
    </recommendedName>
</protein>
<dbReference type="AlphaFoldDB" id="A0A1S1HEL3"/>
<feature type="signal peptide" evidence="2">
    <location>
        <begin position="1"/>
        <end position="22"/>
    </location>
</feature>